<evidence type="ECO:0000313" key="2">
    <source>
        <dbReference type="EMBL" id="SFH51070.1"/>
    </source>
</evidence>
<dbReference type="GO" id="GO:0016209">
    <property type="term" value="F:antioxidant activity"/>
    <property type="evidence" value="ECO:0007669"/>
    <property type="project" value="InterPro"/>
</dbReference>
<dbReference type="EMBL" id="FOPP01000016">
    <property type="protein sequence ID" value="SFH51070.1"/>
    <property type="molecule type" value="Genomic_DNA"/>
</dbReference>
<dbReference type="GO" id="GO:0016491">
    <property type="term" value="F:oxidoreductase activity"/>
    <property type="evidence" value="ECO:0007669"/>
    <property type="project" value="InterPro"/>
</dbReference>
<dbReference type="PROSITE" id="PS51352">
    <property type="entry name" value="THIOREDOXIN_2"/>
    <property type="match status" value="1"/>
</dbReference>
<dbReference type="Gene3D" id="3.40.30.10">
    <property type="entry name" value="Glutaredoxin"/>
    <property type="match status" value="1"/>
</dbReference>
<keyword evidence="3" id="KW-1185">Reference proteome</keyword>
<dbReference type="STRING" id="414048.SAMN04489864_1162"/>
<dbReference type="InterPro" id="IPR036249">
    <property type="entry name" value="Thioredoxin-like_sf"/>
</dbReference>
<dbReference type="Proteomes" id="UP000199666">
    <property type="component" value="Unassembled WGS sequence"/>
</dbReference>
<evidence type="ECO:0000259" key="1">
    <source>
        <dbReference type="PROSITE" id="PS51352"/>
    </source>
</evidence>
<protein>
    <submittedName>
        <fullName evidence="2">Peroxiredoxin</fullName>
    </submittedName>
</protein>
<dbReference type="AlphaFoldDB" id="A0A1I3AM26"/>
<dbReference type="InterPro" id="IPR013766">
    <property type="entry name" value="Thioredoxin_domain"/>
</dbReference>
<dbReference type="Pfam" id="PF00578">
    <property type="entry name" value="AhpC-TSA"/>
    <property type="match status" value="1"/>
</dbReference>
<accession>A0A1I3AM26</accession>
<name>A0A1I3AM26_9SPHI</name>
<dbReference type="SUPFAM" id="SSF52833">
    <property type="entry name" value="Thioredoxin-like"/>
    <property type="match status" value="1"/>
</dbReference>
<gene>
    <name evidence="2" type="ORF">SAMN04489864_1162</name>
</gene>
<evidence type="ECO:0000313" key="3">
    <source>
        <dbReference type="Proteomes" id="UP000199666"/>
    </source>
</evidence>
<organism evidence="2 3">
    <name type="scientific">Pedobacter insulae</name>
    <dbReference type="NCBI Taxonomy" id="414048"/>
    <lineage>
        <taxon>Bacteria</taxon>
        <taxon>Pseudomonadati</taxon>
        <taxon>Bacteroidota</taxon>
        <taxon>Sphingobacteriia</taxon>
        <taxon>Sphingobacteriales</taxon>
        <taxon>Sphingobacteriaceae</taxon>
        <taxon>Pedobacter</taxon>
    </lineage>
</organism>
<dbReference type="InterPro" id="IPR000866">
    <property type="entry name" value="AhpC/TSA"/>
</dbReference>
<sequence length="523" mass="60256">MTISIFLNRDELYAQAVASPAISQPNNAGPLIYGELLNPDSLGDLRIVFTPYYFAKRHTARQEEIFPKLESGTFFDGVVDPRAKKFLVQAPSFDRPIHFSVLLGKRKLLDNYILFPGDSIKISINLQDNFLMFGGPDGAGLELQYQLDRLKHQKEFELPRTILTANPEAIFTEKKYRDQWEAQKTVFGARLEFEELNKDVFDKKISELERLDSTIFPYLALAEKFGNSLTLEKKDLILLELYGSHYHPLVYSFYVFYFSEMPRFFNEKELKVMHERTRSALVKFPGPKFSKQAQLVSSTWMDMELARLCVLSLIENKPFLDILNSNHSGEVADRLATAFLTKDLGRYPDPKSILSQYLAQMKYSPWKDKVLALKSATVPGEPIIDLELEDLKGDKFKFSKLFGRPTIIYYYFSTCTFSARYFKEMLFPLYEKTAKAMGVDLIAVSVDEDRNLWLAQLDEFSDPSIPTYRMFGAPKKIWYEHYAVRGYPKTIFIDSAGIIKSFGLSRKSYGEFESDFLKVVKGL</sequence>
<feature type="domain" description="Thioredoxin" evidence="1">
    <location>
        <begin position="377"/>
        <end position="523"/>
    </location>
</feature>
<proteinExistence type="predicted"/>
<reference evidence="2 3" key="1">
    <citation type="submission" date="2016-10" db="EMBL/GenBank/DDBJ databases">
        <authorList>
            <person name="de Groot N.N."/>
        </authorList>
    </citation>
    <scope>NUCLEOTIDE SEQUENCE [LARGE SCALE GENOMIC DNA]</scope>
    <source>
        <strain evidence="2 3">DSM 18684</strain>
    </source>
</reference>